<dbReference type="SUPFAM" id="SSF82171">
    <property type="entry name" value="DPP6 N-terminal domain-like"/>
    <property type="match status" value="1"/>
</dbReference>
<reference evidence="2" key="1">
    <citation type="submission" date="2021-07" db="EMBL/GenBank/DDBJ databases">
        <authorList>
            <person name="Fernandez M."/>
            <person name="Pereira P."/>
            <person name="Torres Tejerizo G.A."/>
            <person name="Gonzalez P."/>
            <person name="Agostini E."/>
        </authorList>
    </citation>
    <scope>NUCLEOTIDE SEQUENCE</scope>
    <source>
        <strain evidence="2">SFC 500-1A</strain>
    </source>
</reference>
<feature type="domain" description="DUF4394" evidence="1">
    <location>
        <begin position="50"/>
        <end position="268"/>
    </location>
</feature>
<dbReference type="Pfam" id="PF14339">
    <property type="entry name" value="DUF4394"/>
    <property type="match status" value="2"/>
</dbReference>
<dbReference type="AlphaFoldDB" id="A0A8X8KCL5"/>
<proteinExistence type="predicted"/>
<dbReference type="PROSITE" id="PS51257">
    <property type="entry name" value="PROKAR_LIPOPROTEIN"/>
    <property type="match status" value="1"/>
</dbReference>
<organism evidence="2 3">
    <name type="scientific">Acinetobacter guillouiae</name>
    <name type="common">Acinetobacter genomosp. 11</name>
    <dbReference type="NCBI Taxonomy" id="106649"/>
    <lineage>
        <taxon>Bacteria</taxon>
        <taxon>Pseudomonadati</taxon>
        <taxon>Pseudomonadota</taxon>
        <taxon>Gammaproteobacteria</taxon>
        <taxon>Moraxellales</taxon>
        <taxon>Moraxellaceae</taxon>
        <taxon>Acinetobacter</taxon>
    </lineage>
</organism>
<sequence>MELKTLICTLTALGGIGLVGCNDSNSSEPIPPTNATGNLLVLTSNGMISSLNHDKPGSLISNIKISGLVSGDQLVGMDHRPSDGKLYAVGLLGNIYTLNPSSGVAKFVIKITADPADTTDGNAAFSKITANPDALSVNFNPAADRLRIIGQDGQNLRVNVDTGLTITDGEISRVGDATTEVSAAAYTNAFAGTASTKLYSIDSATDRIYLQNANAGTLGISAPLGQDVSNNGGFDIDPMNNIGFAALQVSGAYKLFQVNLAQVGTTSNAIFETSDLPSEYRQTSIRGIALNRAEDTTSKGIGLTNNNALIRFEINRPNDTTEQKITGVLVNEKFVGIDFRLRTATDKTNTLYGLTDQANLYTINPNSGAATLVTALKAGTGSNFSALDGTEFAVDFNPTADRLRVISNSGQNLRINVDTGETIQDGKINGITNAVISAAAYTNSFQTPISALSTELFNLDQTNQLLTKQVPPNDGTLVRLGSLGVNLGLNDGFDIAGGDNGLALAAINNNNGASVLYRIDLNSDTTLTTPRARPAISVSGTPSVMSSIIGSNTMPDLIDLAILFK</sequence>
<gene>
    <name evidence="2" type="ORF">KW868_07445</name>
</gene>
<dbReference type="EMBL" id="JAHWXT010000002">
    <property type="protein sequence ID" value="MCF0264294.1"/>
    <property type="molecule type" value="Genomic_DNA"/>
</dbReference>
<dbReference type="InterPro" id="IPR025507">
    <property type="entry name" value="DUF4394"/>
</dbReference>
<protein>
    <submittedName>
        <fullName evidence="2">DUF4394 domain-containing protein</fullName>
    </submittedName>
</protein>
<evidence type="ECO:0000313" key="2">
    <source>
        <dbReference type="EMBL" id="MCF0264294.1"/>
    </source>
</evidence>
<evidence type="ECO:0000313" key="3">
    <source>
        <dbReference type="Proteomes" id="UP000887320"/>
    </source>
</evidence>
<comment type="caution">
    <text evidence="2">The sequence shown here is derived from an EMBL/GenBank/DDBJ whole genome shotgun (WGS) entry which is preliminary data.</text>
</comment>
<dbReference type="RefSeq" id="WP_234623111.1">
    <property type="nucleotide sequence ID" value="NZ_JAHWXT010000002.1"/>
</dbReference>
<accession>A0A8X8KCL5</accession>
<evidence type="ECO:0000259" key="1">
    <source>
        <dbReference type="Pfam" id="PF14339"/>
    </source>
</evidence>
<feature type="domain" description="DUF4394" evidence="1">
    <location>
        <begin position="309"/>
        <end position="526"/>
    </location>
</feature>
<name>A0A8X8KCL5_ACIGI</name>
<dbReference type="Proteomes" id="UP000887320">
    <property type="component" value="Unassembled WGS sequence"/>
</dbReference>